<reference evidence="2" key="1">
    <citation type="submission" date="2017-12" db="EMBL/GenBank/DDBJ databases">
        <title>Complete genome sequences of two plasmids found in a Brazilian Bacillus thuringiensis israelensis strain.</title>
        <authorList>
            <person name="Campos F.S."/>
            <person name="Santos G.R."/>
            <person name="Nascimento V.L."/>
            <person name="Correia R.F.T."/>
            <person name="Cangussu A.S.R."/>
            <person name="Ribeiro B.M."/>
            <person name="Aguiar R.W.S."/>
        </authorList>
    </citation>
    <scope>NUCLEOTIDE SEQUENCE</scope>
    <source>
        <strain evidence="2">Bti-UFT6.51</strain>
        <plasmid evidence="2">pBtiUFT6.51.1 complete sequence</plasmid>
    </source>
</reference>
<proteinExistence type="predicted"/>
<dbReference type="EMBL" id="MG710485">
    <property type="protein sequence ID" value="AUO31954.1"/>
    <property type="molecule type" value="Genomic_DNA"/>
</dbReference>
<evidence type="ECO:0000256" key="1">
    <source>
        <dbReference type="SAM" id="Phobius"/>
    </source>
</evidence>
<accession>A0A2I6SWJ9</accession>
<dbReference type="RefSeq" id="WP_016097298.1">
    <property type="nucleotide sequence ID" value="NZ_MG710485.1"/>
</dbReference>
<keyword evidence="1" id="KW-0812">Transmembrane</keyword>
<feature type="transmembrane region" description="Helical" evidence="1">
    <location>
        <begin position="30"/>
        <end position="51"/>
    </location>
</feature>
<feature type="transmembrane region" description="Helical" evidence="1">
    <location>
        <begin position="57"/>
        <end position="76"/>
    </location>
</feature>
<dbReference type="AlphaFoldDB" id="A0A2I6SWJ9"/>
<keyword evidence="1" id="KW-0472">Membrane</keyword>
<geneLocation type="plasmid" evidence="2">
    <name>pBtiUFT6.51.1 complete sequence</name>
</geneLocation>
<sequence>MRLGGLAVKVIDIANQRRIYFEMKQRESQASILIIIAGLFAAVAIMVFQISFELDHLYHYIVIFSFLTYFSLHLYSKNKSSKNREKAKGILR</sequence>
<keyword evidence="1" id="KW-1133">Transmembrane helix</keyword>
<organism evidence="2">
    <name type="scientific">Bacillus thuringiensis subsp. israelensis</name>
    <dbReference type="NCBI Taxonomy" id="1430"/>
    <lineage>
        <taxon>Bacteria</taxon>
        <taxon>Bacillati</taxon>
        <taxon>Bacillota</taxon>
        <taxon>Bacilli</taxon>
        <taxon>Bacillales</taxon>
        <taxon>Bacillaceae</taxon>
        <taxon>Bacillus</taxon>
        <taxon>Bacillus cereus group</taxon>
    </lineage>
</organism>
<name>A0A2I6SWJ9_BACTI</name>
<protein>
    <submittedName>
        <fullName evidence="2">Uncharacterized protein</fullName>
    </submittedName>
</protein>
<keyword evidence="2" id="KW-0614">Plasmid</keyword>
<evidence type="ECO:0000313" key="2">
    <source>
        <dbReference type="EMBL" id="AUO31954.1"/>
    </source>
</evidence>